<dbReference type="Proteomes" id="UP000076449">
    <property type="component" value="Chromosome III"/>
</dbReference>
<gene>
    <name evidence="2" type="ORF">EN45_088430</name>
</gene>
<evidence type="ECO:0000256" key="1">
    <source>
        <dbReference type="SAM" id="SignalP"/>
    </source>
</evidence>
<protein>
    <submittedName>
        <fullName evidence="2">Uncharacterized protein</fullName>
    </submittedName>
</protein>
<organism evidence="2">
    <name type="scientific">Penicillium chrysogenum</name>
    <name type="common">Penicillium notatum</name>
    <dbReference type="NCBI Taxonomy" id="5076"/>
    <lineage>
        <taxon>Eukaryota</taxon>
        <taxon>Fungi</taxon>
        <taxon>Dikarya</taxon>
        <taxon>Ascomycota</taxon>
        <taxon>Pezizomycotina</taxon>
        <taxon>Eurotiomycetes</taxon>
        <taxon>Eurotiomycetidae</taxon>
        <taxon>Eurotiales</taxon>
        <taxon>Aspergillaceae</taxon>
        <taxon>Penicillium</taxon>
        <taxon>Penicillium chrysogenum species complex</taxon>
    </lineage>
</organism>
<keyword evidence="1" id="KW-0732">Signal</keyword>
<dbReference type="AlphaFoldDB" id="A0A167QFK1"/>
<name>A0A167QFK1_PENCH</name>
<proteinExistence type="predicted"/>
<dbReference type="EMBL" id="CM002800">
    <property type="protein sequence ID" value="KZN84701.1"/>
    <property type="molecule type" value="Genomic_DNA"/>
</dbReference>
<accession>A0A167QFK1</accession>
<evidence type="ECO:0000313" key="2">
    <source>
        <dbReference type="EMBL" id="KZN84701.1"/>
    </source>
</evidence>
<reference evidence="2" key="1">
    <citation type="journal article" date="2014" name="Genome Announc.">
        <title>Complete sequencing and chromosome-scale genome assembly of the industrial progenitor strain P2niaD18 from the penicillin producer Penicillium chrysogenum.</title>
        <authorList>
            <person name="Specht T."/>
            <person name="Dahlmann T.A."/>
            <person name="Zadra I."/>
            <person name="Kurnsteiner H."/>
            <person name="Kuck U."/>
        </authorList>
    </citation>
    <scope>NUCLEOTIDE SEQUENCE [LARGE SCALE GENOMIC DNA]</scope>
    <source>
        <strain evidence="2">P2niaD18</strain>
    </source>
</reference>
<feature type="chain" id="PRO_5007891505" evidence="1">
    <location>
        <begin position="19"/>
        <end position="157"/>
    </location>
</feature>
<sequence length="157" mass="17215">MVHSSLVIKLLIPTTALLSSCQIRMNRHELPGPAEDIRQEIKGMIPETAILADQPSENQATILKEDKNGTKAYGGDLLAGKISRLTGKMGIGIGWKFRLVYWSEPTKLLNDRKQGYLIPLKDLTLTPGGTLEERFYVEVTNEPLLSSGAAAIFIVPA</sequence>
<feature type="signal peptide" evidence="1">
    <location>
        <begin position="1"/>
        <end position="18"/>
    </location>
</feature>